<evidence type="ECO:0000259" key="6">
    <source>
        <dbReference type="PROSITE" id="PS51109"/>
    </source>
</evidence>
<name>A0A2N6RXJ7_9BIFI</name>
<feature type="compositionally biased region" description="Basic and acidic residues" evidence="3">
    <location>
        <begin position="1089"/>
        <end position="1104"/>
    </location>
</feature>
<dbReference type="InterPro" id="IPR042229">
    <property type="entry name" value="Listeria/Bacterioides_rpt_sf"/>
</dbReference>
<dbReference type="Proteomes" id="UP000235771">
    <property type="component" value="Unassembled WGS sequence"/>
</dbReference>
<feature type="compositionally biased region" description="Polar residues" evidence="3">
    <location>
        <begin position="1038"/>
        <end position="1048"/>
    </location>
</feature>
<evidence type="ECO:0000313" key="7">
    <source>
        <dbReference type="EMBL" id="PMC42849.1"/>
    </source>
</evidence>
<keyword evidence="4" id="KW-0812">Transmembrane</keyword>
<feature type="transmembrane region" description="Helical" evidence="4">
    <location>
        <begin position="1111"/>
        <end position="1135"/>
    </location>
</feature>
<reference evidence="7 8" key="1">
    <citation type="submission" date="2017-09" db="EMBL/GenBank/DDBJ databases">
        <title>Bacterial strain isolated from the female urinary microbiota.</title>
        <authorList>
            <person name="Thomas-White K."/>
            <person name="Kumar N."/>
            <person name="Forster S."/>
            <person name="Putonti C."/>
            <person name="Lawley T."/>
            <person name="Wolfe A.J."/>
        </authorList>
    </citation>
    <scope>NUCLEOTIDE SEQUENCE [LARGE SCALE GENOMIC DNA]</scope>
    <source>
        <strain evidence="7 8">UMB1686</strain>
    </source>
</reference>
<evidence type="ECO:0000256" key="1">
    <source>
        <dbReference type="ARBA" id="ARBA00004196"/>
    </source>
</evidence>
<feature type="signal peptide" evidence="5">
    <location>
        <begin position="1"/>
        <end position="23"/>
    </location>
</feature>
<evidence type="ECO:0000256" key="2">
    <source>
        <dbReference type="ARBA" id="ARBA00022729"/>
    </source>
</evidence>
<evidence type="ECO:0000256" key="5">
    <source>
        <dbReference type="SAM" id="SignalP"/>
    </source>
</evidence>
<feature type="compositionally biased region" description="Polar residues" evidence="3">
    <location>
        <begin position="1061"/>
        <end position="1088"/>
    </location>
</feature>
<feature type="region of interest" description="Disordered" evidence="3">
    <location>
        <begin position="978"/>
        <end position="1107"/>
    </location>
</feature>
<dbReference type="Gene3D" id="2.20.230.10">
    <property type="entry name" value="Resuscitation-promoting factor rpfb"/>
    <property type="match status" value="4"/>
</dbReference>
<feature type="domain" description="G5" evidence="6">
    <location>
        <begin position="851"/>
        <end position="931"/>
    </location>
</feature>
<dbReference type="EMBL" id="PNGV01000001">
    <property type="protein sequence ID" value="PMC42849.1"/>
    <property type="molecule type" value="Genomic_DNA"/>
</dbReference>
<dbReference type="Gene3D" id="2.60.40.4270">
    <property type="entry name" value="Listeria-Bacteroides repeat domain"/>
    <property type="match status" value="6"/>
</dbReference>
<dbReference type="InterPro" id="IPR011098">
    <property type="entry name" value="G5_dom"/>
</dbReference>
<keyword evidence="4" id="KW-0472">Membrane</keyword>
<accession>A0A2N6RXJ7</accession>
<evidence type="ECO:0000256" key="3">
    <source>
        <dbReference type="SAM" id="MobiDB-lite"/>
    </source>
</evidence>
<dbReference type="Pfam" id="PF09479">
    <property type="entry name" value="Flg_new"/>
    <property type="match status" value="6"/>
</dbReference>
<comment type="caution">
    <text evidence="7">The sequence shown here is derived from an EMBL/GenBank/DDBJ whole genome shotgun (WGS) entry which is preliminary data.</text>
</comment>
<dbReference type="Pfam" id="PF07501">
    <property type="entry name" value="G5"/>
    <property type="match status" value="3"/>
</dbReference>
<dbReference type="AlphaFoldDB" id="A0A2N6RXJ7"/>
<organism evidence="7 8">
    <name type="scientific">Gardnerella greenwoodii</name>
    <dbReference type="NCBI Taxonomy" id="2914925"/>
    <lineage>
        <taxon>Bacteria</taxon>
        <taxon>Bacillati</taxon>
        <taxon>Actinomycetota</taxon>
        <taxon>Actinomycetes</taxon>
        <taxon>Bifidobacteriales</taxon>
        <taxon>Bifidobacteriaceae</taxon>
        <taxon>Gardnerella</taxon>
    </lineage>
</organism>
<keyword evidence="2 5" id="KW-0732">Signal</keyword>
<protein>
    <recommendedName>
        <fullName evidence="6">G5 domain-containing protein</fullName>
    </recommendedName>
</protein>
<feature type="chain" id="PRO_5038531419" description="G5 domain-containing protein" evidence="5">
    <location>
        <begin position="24"/>
        <end position="1144"/>
    </location>
</feature>
<comment type="subcellular location">
    <subcellularLocation>
        <location evidence="1">Cell envelope</location>
    </subcellularLocation>
</comment>
<keyword evidence="4" id="KW-1133">Transmembrane helix</keyword>
<dbReference type="NCBIfam" id="TIGR02543">
    <property type="entry name" value="List_Bact_rpt"/>
    <property type="match status" value="3"/>
</dbReference>
<feature type="compositionally biased region" description="Pro residues" evidence="3">
    <location>
        <begin position="308"/>
        <end position="328"/>
    </location>
</feature>
<sequence>MENAGKYSILMPLSIGFCTTVLAVAGGLSANVAYADTTNGASGTSTANLNEVRNSAQNPNDSKADAAKYPTVTFMNGDSTIATVQVKKGASTGDDTPSDLKDTGYTFLGWSTTKGATEQAQVDFTATTPVSANRTVYAVFAKDDNEPAKKHTVTFKVDDAYFKTTSVENGKTIGNSMPSAPSKTGYTFLGWSTTKGATEQNQVDFKSDTAVSANTTVYAVFKRDVVRQKVTFRSSRDNSVIQEIQVERGQKVTSTPSVAAPDGYNFVRWSTSQDGRGSKFDFTKRITKDVTVYAIFKKNPGVVDIVPEPSPTPIPGDSPFLPLPPDPDGPGSDDPLNPGGGSTQEYSVTFKNGDNLISTVSVERGEAVKRKDIPENPQQDGYTFLGWSTKKDASDKSDVNFYAGTPVNSDTTVYAVFEEITPVMYDVTFMNDDAWLNAISVENGKKLDASNLPAPTKDGYNFVGWSTNKNASAADFSTDSEITEDKIVYAVFEAKPYKLSHSVTFKNDGSWIKTVTVDDGETVTEANMPSAPTKSGYKFVGWSTTEGADTADFKFDTAVSSDKTVYAVFTKDNRIVKVEVLVAKMTYKGSSELTFNTTKKTSDPVDGKKVTDGSGTVTLNTPAKDGVTEVGNKQVVEGVPIKQNYDIVSDSKMDFGKSRVVDGEDISSSIVTIYKVDSNRGLTDKIESENIEYSTPSVKSCIYVGNVKKETKDIPFKTTYVSSDSLSYKSENVKIDGKSGKKNITTTYKLSDNPDANYIGDVDSVREVVTNPVVDKVIEVGNVEKKTSDIDFKTTYVADETLPYNTQQDKIAGKKGSKTVTTTYKVDKDKGLTASVESTNEETTTNPTDHVIRVGNKQVTTENIEPGAVYQADSSLAYKETNEIAGTAGTKTTTTTYRVDENTGLTANTDGTPTVVTKAAKDKVIKVGNVKTETKVIKFTTEYIDDDSLAEGTEQVTTQGQKGSEKIVTTYKVDPTNGLTTQVEKTETKDHKDPVNKVVRRGTKKNPPKPPQPNPDPNPNPNPHTPTPHIPPVIPPSTGFTPDPTQVSDGPICANECVESHVTSESNENPQNPQTSQASQNPQTSQNPKKQDENSKASKTEKSYRLSKTGAGISGAAFASVGSLVLGLVGAVAAASRKRAKHLR</sequence>
<dbReference type="PROSITE" id="PS51109">
    <property type="entry name" value="G5"/>
    <property type="match status" value="3"/>
</dbReference>
<evidence type="ECO:0000256" key="4">
    <source>
        <dbReference type="SAM" id="Phobius"/>
    </source>
</evidence>
<dbReference type="GO" id="GO:0030313">
    <property type="term" value="C:cell envelope"/>
    <property type="evidence" value="ECO:0007669"/>
    <property type="project" value="UniProtKB-SubCell"/>
</dbReference>
<dbReference type="InterPro" id="IPR013378">
    <property type="entry name" value="InlB-like_B-rpt"/>
</dbReference>
<dbReference type="RefSeq" id="WP_102694707.1">
    <property type="nucleotide sequence ID" value="NZ_JAKNCL010000002.1"/>
</dbReference>
<feature type="region of interest" description="Disordered" evidence="3">
    <location>
        <begin position="304"/>
        <end position="348"/>
    </location>
</feature>
<feature type="compositionally biased region" description="Basic and acidic residues" evidence="3">
    <location>
        <begin position="984"/>
        <end position="995"/>
    </location>
</feature>
<dbReference type="SMART" id="SM01208">
    <property type="entry name" value="G5"/>
    <property type="match status" value="3"/>
</dbReference>
<feature type="compositionally biased region" description="Pro residues" evidence="3">
    <location>
        <begin position="1008"/>
        <end position="1035"/>
    </location>
</feature>
<evidence type="ECO:0000313" key="8">
    <source>
        <dbReference type="Proteomes" id="UP000235771"/>
    </source>
</evidence>
<feature type="domain" description="G5" evidence="6">
    <location>
        <begin position="774"/>
        <end position="858"/>
    </location>
</feature>
<feature type="domain" description="G5" evidence="6">
    <location>
        <begin position="924"/>
        <end position="1005"/>
    </location>
</feature>
<keyword evidence="8" id="KW-1185">Reference proteome</keyword>
<dbReference type="GeneID" id="98326318"/>
<feature type="compositionally biased region" description="Basic residues" evidence="3">
    <location>
        <begin position="998"/>
        <end position="1007"/>
    </location>
</feature>
<proteinExistence type="predicted"/>
<gene>
    <name evidence="7" type="ORF">CJ216_01725</name>
</gene>